<evidence type="ECO:0000313" key="10">
    <source>
        <dbReference type="Proteomes" id="UP000193200"/>
    </source>
</evidence>
<dbReference type="GO" id="GO:0071949">
    <property type="term" value="F:FAD binding"/>
    <property type="evidence" value="ECO:0007669"/>
    <property type="project" value="InterPro"/>
</dbReference>
<feature type="domain" description="FAD-binding" evidence="8">
    <location>
        <begin position="18"/>
        <end position="351"/>
    </location>
</feature>
<dbReference type="EC" id="1.14.13.-" evidence="9"/>
<dbReference type="GO" id="GO:0016705">
    <property type="term" value="F:oxidoreductase activity, acting on paired donors, with incorporation or reduction of molecular oxygen"/>
    <property type="evidence" value="ECO:0007669"/>
    <property type="project" value="InterPro"/>
</dbReference>
<dbReference type="PANTHER" id="PTHR43876:SF7">
    <property type="entry name" value="UBIQUINONE BIOSYNTHESIS MONOOXYGENASE COQ6, MITOCHONDRIAL"/>
    <property type="match status" value="1"/>
</dbReference>
<organism evidence="9 10">
    <name type="scientific">Oceanibacterium hippocampi</name>
    <dbReference type="NCBI Taxonomy" id="745714"/>
    <lineage>
        <taxon>Bacteria</taxon>
        <taxon>Pseudomonadati</taxon>
        <taxon>Pseudomonadota</taxon>
        <taxon>Alphaproteobacteria</taxon>
        <taxon>Sneathiellales</taxon>
        <taxon>Sneathiellaceae</taxon>
        <taxon>Oceanibacterium</taxon>
    </lineage>
</organism>
<sequence length="415" mass="45295">MSNGTSRQSSAVVAEPDADIVIAGGGLVGMSLAIALADAGLRVVLVDRDPEARHVAPEFDGRASAIAFATWRLLEAIGVWRHVRDAEPIRDIRVTDGESPLFLHYDNRELGEGPFGHMVENRWLREALFRRAEELPSLRQFRPAELVDTVRDDDGVRARLDEGRTVTARLVVAAEGRNSALREAAGIPVSGWSYDQVGIVCTVRHELSHGGVAQERFLPAGPFAILPLSGNRSSLVWTEKAALAPAIMALDDAAFFDEMAARFGDYLGDLEIVGPRWSYPLGLQNAARYIDRRLALVGDAAHVMHPIAGQGLNLGLRDVAALAECLVDARRLGLDIGRPEVLEDYQRWRRTDAMVLLAVTDSLNRLFSNDVAPLRVARALGLAGVNRLPPLKRFFMRHARGTVGKLPRLLAGAPL</sequence>
<dbReference type="Pfam" id="PF01494">
    <property type="entry name" value="FAD_binding_3"/>
    <property type="match status" value="1"/>
</dbReference>
<comment type="pathway">
    <text evidence="2">Cofactor biosynthesis; ubiquinone biosynthesis.</text>
</comment>
<evidence type="ECO:0000256" key="3">
    <source>
        <dbReference type="ARBA" id="ARBA00005349"/>
    </source>
</evidence>
<dbReference type="OrthoDB" id="9796623at2"/>
<gene>
    <name evidence="9" type="primary">ubiH</name>
    <name evidence="9" type="ORF">OCH7691_00334</name>
</gene>
<dbReference type="EMBL" id="FWFR01000001">
    <property type="protein sequence ID" value="SLN16009.1"/>
    <property type="molecule type" value="Genomic_DNA"/>
</dbReference>
<dbReference type="InterPro" id="IPR036188">
    <property type="entry name" value="FAD/NAD-bd_sf"/>
</dbReference>
<dbReference type="PRINTS" id="PR00420">
    <property type="entry name" value="RNGMNOXGNASE"/>
</dbReference>
<dbReference type="FunFam" id="3.50.50.60:FF:000021">
    <property type="entry name" value="Ubiquinone biosynthesis monooxygenase COQ6"/>
    <property type="match status" value="1"/>
</dbReference>
<dbReference type="NCBIfam" id="TIGR01988">
    <property type="entry name" value="Ubi-OHases"/>
    <property type="match status" value="1"/>
</dbReference>
<keyword evidence="7" id="KW-0503">Monooxygenase</keyword>
<dbReference type="AlphaFoldDB" id="A0A1Y5RFK6"/>
<dbReference type="InterPro" id="IPR051205">
    <property type="entry name" value="UbiH/COQ6_monooxygenase"/>
</dbReference>
<keyword evidence="4" id="KW-0285">Flavoprotein</keyword>
<keyword evidence="10" id="KW-1185">Reference proteome</keyword>
<accession>A0A1Y5RFK6</accession>
<evidence type="ECO:0000256" key="4">
    <source>
        <dbReference type="ARBA" id="ARBA00022630"/>
    </source>
</evidence>
<dbReference type="UniPathway" id="UPA00232"/>
<dbReference type="PANTHER" id="PTHR43876">
    <property type="entry name" value="UBIQUINONE BIOSYNTHESIS MONOOXYGENASE COQ6, MITOCHONDRIAL"/>
    <property type="match status" value="1"/>
</dbReference>
<evidence type="ECO:0000256" key="2">
    <source>
        <dbReference type="ARBA" id="ARBA00004749"/>
    </source>
</evidence>
<reference evidence="9 10" key="1">
    <citation type="submission" date="2017-03" db="EMBL/GenBank/DDBJ databases">
        <authorList>
            <person name="Afonso C.L."/>
            <person name="Miller P.J."/>
            <person name="Scott M.A."/>
            <person name="Spackman E."/>
            <person name="Goraichik I."/>
            <person name="Dimitrov K.M."/>
            <person name="Suarez D.L."/>
            <person name="Swayne D.E."/>
        </authorList>
    </citation>
    <scope>NUCLEOTIDE SEQUENCE [LARGE SCALE GENOMIC DNA]</scope>
    <source>
        <strain evidence="9 10">CECT 7691</strain>
    </source>
</reference>
<name>A0A1Y5RFK6_9PROT</name>
<evidence type="ECO:0000313" key="9">
    <source>
        <dbReference type="EMBL" id="SLN16009.1"/>
    </source>
</evidence>
<keyword evidence="6 9" id="KW-0560">Oxidoreductase</keyword>
<dbReference type="FunCoup" id="A0A1Y5RFK6">
    <property type="interactions" value="108"/>
</dbReference>
<dbReference type="SUPFAM" id="SSF51905">
    <property type="entry name" value="FAD/NAD(P)-binding domain"/>
    <property type="match status" value="1"/>
</dbReference>
<evidence type="ECO:0000256" key="6">
    <source>
        <dbReference type="ARBA" id="ARBA00023002"/>
    </source>
</evidence>
<dbReference type="GO" id="GO:0004497">
    <property type="term" value="F:monooxygenase activity"/>
    <property type="evidence" value="ECO:0007669"/>
    <property type="project" value="UniProtKB-KW"/>
</dbReference>
<comment type="similarity">
    <text evidence="3">Belongs to the UbiH/COQ6 family.</text>
</comment>
<dbReference type="InterPro" id="IPR002938">
    <property type="entry name" value="FAD-bd"/>
</dbReference>
<dbReference type="GO" id="GO:0006744">
    <property type="term" value="P:ubiquinone biosynthetic process"/>
    <property type="evidence" value="ECO:0007669"/>
    <property type="project" value="UniProtKB-UniPathway"/>
</dbReference>
<dbReference type="RefSeq" id="WP_085881684.1">
    <property type="nucleotide sequence ID" value="NZ_FWFR01000001.1"/>
</dbReference>
<dbReference type="InterPro" id="IPR010971">
    <property type="entry name" value="UbiH/COQ6"/>
</dbReference>
<dbReference type="Gene3D" id="3.50.50.60">
    <property type="entry name" value="FAD/NAD(P)-binding domain"/>
    <property type="match status" value="2"/>
</dbReference>
<dbReference type="Proteomes" id="UP000193200">
    <property type="component" value="Unassembled WGS sequence"/>
</dbReference>
<proteinExistence type="inferred from homology"/>
<evidence type="ECO:0000259" key="8">
    <source>
        <dbReference type="Pfam" id="PF01494"/>
    </source>
</evidence>
<protein>
    <submittedName>
        <fullName evidence="9">2-octaprenyl-6-methoxyphenol hydroxylase</fullName>
        <ecNumber evidence="9">1.14.13.-</ecNumber>
    </submittedName>
</protein>
<dbReference type="GO" id="GO:0110142">
    <property type="term" value="C:ubiquinone biosynthesis complex"/>
    <property type="evidence" value="ECO:0007669"/>
    <property type="project" value="UniProtKB-ARBA"/>
</dbReference>
<evidence type="ECO:0000256" key="1">
    <source>
        <dbReference type="ARBA" id="ARBA00001974"/>
    </source>
</evidence>
<dbReference type="InterPro" id="IPR018168">
    <property type="entry name" value="Ubi_Hdrlase_CS"/>
</dbReference>
<evidence type="ECO:0000256" key="7">
    <source>
        <dbReference type="ARBA" id="ARBA00023033"/>
    </source>
</evidence>
<dbReference type="InParanoid" id="A0A1Y5RFK6"/>
<keyword evidence="5" id="KW-0274">FAD</keyword>
<evidence type="ECO:0000256" key="5">
    <source>
        <dbReference type="ARBA" id="ARBA00022827"/>
    </source>
</evidence>
<dbReference type="PROSITE" id="PS01304">
    <property type="entry name" value="UBIH"/>
    <property type="match status" value="1"/>
</dbReference>
<comment type="cofactor">
    <cofactor evidence="1">
        <name>FAD</name>
        <dbReference type="ChEBI" id="CHEBI:57692"/>
    </cofactor>
</comment>